<reference evidence="1 2" key="1">
    <citation type="journal article" date="2004" name="J. Virol.">
        <title>Sequence and organization of the Neodiprion lecontei nucleopolyhedrovirus genome.</title>
        <authorList>
            <person name="Lauzon H.A.M."/>
            <person name="Lucarotti C.J."/>
            <person name="Krell P.J."/>
            <person name="Feng Q."/>
            <person name="Retnakaran A."/>
            <person name="Arif B.M."/>
        </authorList>
    </citation>
    <scope>NUCLEOTIDE SEQUENCE [LARGE SCALE GENOMIC DNA]</scope>
    <source>
        <strain evidence="2">Canada</strain>
    </source>
</reference>
<protein>
    <recommendedName>
        <fullName evidence="3">P47</fullName>
    </recommendedName>
</protein>
<organism evidence="1 2">
    <name type="scientific">Neodiprion lecontei nucleopolyhedrovirus (strain Canada)</name>
    <name type="common">NeleNPV</name>
    <dbReference type="NCBI Taxonomy" id="654906"/>
    <lineage>
        <taxon>Viruses</taxon>
        <taxon>Viruses incertae sedis</taxon>
        <taxon>Naldaviricetes</taxon>
        <taxon>Lefavirales</taxon>
        <taxon>Baculoviridae</taxon>
        <taxon>Gammabaculovirus</taxon>
        <taxon>Gammabaculovirus nelecontei</taxon>
    </lineage>
</organism>
<dbReference type="EMBL" id="AY349019">
    <property type="protein sequence ID" value="AAQ99076.1"/>
    <property type="molecule type" value="Genomic_DNA"/>
</dbReference>
<evidence type="ECO:0008006" key="3">
    <source>
        <dbReference type="Google" id="ProtNLM"/>
    </source>
</evidence>
<dbReference type="RefSeq" id="YP_025246.1">
    <property type="nucleotide sequence ID" value="NC_005906.1"/>
</dbReference>
<dbReference type="GO" id="GO:0046782">
    <property type="term" value="P:regulation of viral transcription"/>
    <property type="evidence" value="ECO:0007669"/>
    <property type="project" value="InterPro"/>
</dbReference>
<organismHost>
    <name type="scientific">Neodiprion lecontei</name>
    <name type="common">Redheaded pine sawfly</name>
    <dbReference type="NCBI Taxonomy" id="441921"/>
</organismHost>
<evidence type="ECO:0000313" key="1">
    <source>
        <dbReference type="EMBL" id="AAQ99076.1"/>
    </source>
</evidence>
<dbReference type="GeneID" id="2943411"/>
<proteinExistence type="predicted"/>
<dbReference type="Pfam" id="PF05112">
    <property type="entry name" value="Baculo_p47"/>
    <property type="match status" value="1"/>
</dbReference>
<dbReference type="Proteomes" id="UP000008776">
    <property type="component" value="Segment"/>
</dbReference>
<keyword evidence="2" id="KW-1185">Reference proteome</keyword>
<evidence type="ECO:0000313" key="2">
    <source>
        <dbReference type="Proteomes" id="UP000008776"/>
    </source>
</evidence>
<name>Q6JPC2_NPVNC</name>
<dbReference type="KEGG" id="vg:2943411"/>
<accession>Q6JPC2</accession>
<dbReference type="InterPro" id="IPR007799">
    <property type="entry name" value="Baculo_p47"/>
</dbReference>
<sequence>MASKTFRVEYNTLVSNLPRNCCHIASILCKYAIVRDNQIYYKADTDSIVYNFVYRANNTVDMHCTLIRYDLSYFKTINSFQIMENFVDELLGKNLNDHEKKILKFFIRSDMNSKFEHADNVVNLYKRRKLKSFTKYLCNTVFERGYENKYPFGQQFSIYVTTNKMQEGLNFKHSNYDSQIVNSWKGDKICSVTKPHSLMQILEFNKFKYNFTFFEIKNEHMWTLIKDLWPDKTYMDWNNNNIIAVEFSNVGEQENHFATLKPYFDKKEINLLMMTNFYKHDVFLNNFYFALKIFYYLVTRKYYFDYDDITTIKFLSIITIIRIRNKNSLASFNPNVHPLAAYSRRQSWLKKAASQHTKICNDFNLKLDFLKGCRLNLGAGDNDLVIKID</sequence>